<dbReference type="Proteomes" id="UP000608754">
    <property type="component" value="Unassembled WGS sequence"/>
</dbReference>
<keyword evidence="2" id="KW-1185">Reference proteome</keyword>
<dbReference type="PROSITE" id="PS51257">
    <property type="entry name" value="PROKAR_LIPOPROTEIN"/>
    <property type="match status" value="1"/>
</dbReference>
<dbReference type="RefSeq" id="WP_194183900.1">
    <property type="nucleotide sequence ID" value="NZ_JADGIK010000013.1"/>
</dbReference>
<dbReference type="EMBL" id="JADGIK010000013">
    <property type="protein sequence ID" value="MBF0598316.1"/>
    <property type="molecule type" value="Genomic_DNA"/>
</dbReference>
<dbReference type="AlphaFoldDB" id="A0A8J7FX40"/>
<name>A0A8J7FX40_9FLAO</name>
<reference evidence="1" key="1">
    <citation type="submission" date="2020-10" db="EMBL/GenBank/DDBJ databases">
        <authorList>
            <person name="Lu T."/>
            <person name="Wang Q."/>
            <person name="Han X."/>
        </authorList>
    </citation>
    <scope>NUCLEOTIDE SEQUENCE</scope>
    <source>
        <strain evidence="1">WQ 117</strain>
    </source>
</reference>
<gene>
    <name evidence="1" type="ORF">IM532_12835</name>
</gene>
<proteinExistence type="predicted"/>
<accession>A0A8J7FX40</accession>
<organism evidence="1 2">
    <name type="scientific">Faecalibacter rhinopitheci</name>
    <dbReference type="NCBI Taxonomy" id="2779678"/>
    <lineage>
        <taxon>Bacteria</taxon>
        <taxon>Pseudomonadati</taxon>
        <taxon>Bacteroidota</taxon>
        <taxon>Flavobacteriia</taxon>
        <taxon>Flavobacteriales</taxon>
        <taxon>Weeksellaceae</taxon>
        <taxon>Faecalibacter</taxon>
    </lineage>
</organism>
<protein>
    <submittedName>
        <fullName evidence="1">Uncharacterized protein</fullName>
    </submittedName>
</protein>
<evidence type="ECO:0000313" key="2">
    <source>
        <dbReference type="Proteomes" id="UP000608754"/>
    </source>
</evidence>
<comment type="caution">
    <text evidence="1">The sequence shown here is derived from an EMBL/GenBank/DDBJ whole genome shotgun (WGS) entry which is preliminary data.</text>
</comment>
<sequence>MNKKNYVPLILSIGASLFITSCSQDDDIVEQSVRKTTLTAQQREIFREKLDSTLVKMYSHNVNLSKNLSLEALPQAYFEKNGSVKTSNLTQEHYMAAIQKVGNESGLNVAPKIHGPFTHTSHYQLLRINKKVAVEPINGYPPYGYYFSDIYQYHGFYSAPAEAITGYVDNTPTTQWGWGYRTEDAFQEENRGIVFSSSHYGNYMMMFADTYSMHIKTNMVGQNFSLTRPFNFRNAILEYNFYYITL</sequence>
<evidence type="ECO:0000313" key="1">
    <source>
        <dbReference type="EMBL" id="MBF0598316.1"/>
    </source>
</evidence>